<comment type="subcellular location">
    <subcellularLocation>
        <location evidence="1">Membrane</location>
        <topology evidence="1">Multi-pass membrane protein</topology>
    </subcellularLocation>
</comment>
<evidence type="ECO:0000256" key="1">
    <source>
        <dbReference type="ARBA" id="ARBA00004141"/>
    </source>
</evidence>
<dbReference type="InterPro" id="IPR011701">
    <property type="entry name" value="MFS"/>
</dbReference>
<dbReference type="InterPro" id="IPR020846">
    <property type="entry name" value="MFS_dom"/>
</dbReference>
<feature type="transmembrane region" description="Helical" evidence="3">
    <location>
        <begin position="265"/>
        <end position="285"/>
    </location>
</feature>
<feature type="transmembrane region" description="Helical" evidence="3">
    <location>
        <begin position="291"/>
        <end position="311"/>
    </location>
</feature>
<dbReference type="OrthoDB" id="2213137at2759"/>
<dbReference type="InParanoid" id="A0A507BE35"/>
<feature type="transmembrane region" description="Helical" evidence="3">
    <location>
        <begin position="386"/>
        <end position="404"/>
    </location>
</feature>
<dbReference type="InterPro" id="IPR050327">
    <property type="entry name" value="Proton-linked_MCT"/>
</dbReference>
<dbReference type="GeneID" id="41979785"/>
<evidence type="ECO:0000313" key="5">
    <source>
        <dbReference type="EMBL" id="TPX17004.1"/>
    </source>
</evidence>
<name>A0A507BE35_9PEZI</name>
<evidence type="ECO:0000259" key="4">
    <source>
        <dbReference type="PROSITE" id="PS50850"/>
    </source>
</evidence>
<keyword evidence="6" id="KW-1185">Reference proteome</keyword>
<dbReference type="GO" id="GO:0022857">
    <property type="term" value="F:transmembrane transporter activity"/>
    <property type="evidence" value="ECO:0007669"/>
    <property type="project" value="InterPro"/>
</dbReference>
<feature type="transmembrane region" description="Helical" evidence="3">
    <location>
        <begin position="130"/>
        <end position="151"/>
    </location>
</feature>
<keyword evidence="3" id="KW-0812">Transmembrane</keyword>
<comment type="similarity">
    <text evidence="2">Belongs to the major facilitator superfamily. Monocarboxylate porter (TC 2.A.1.13) family.</text>
</comment>
<dbReference type="Pfam" id="PF07690">
    <property type="entry name" value="MFS_1"/>
    <property type="match status" value="1"/>
</dbReference>
<feature type="transmembrane region" description="Helical" evidence="3">
    <location>
        <begin position="323"/>
        <end position="348"/>
    </location>
</feature>
<organism evidence="5 6">
    <name type="scientific">Thyridium curvatum</name>
    <dbReference type="NCBI Taxonomy" id="1093900"/>
    <lineage>
        <taxon>Eukaryota</taxon>
        <taxon>Fungi</taxon>
        <taxon>Dikarya</taxon>
        <taxon>Ascomycota</taxon>
        <taxon>Pezizomycotina</taxon>
        <taxon>Sordariomycetes</taxon>
        <taxon>Sordariomycetidae</taxon>
        <taxon>Thyridiales</taxon>
        <taxon>Thyridiaceae</taxon>
        <taxon>Thyridium</taxon>
    </lineage>
</organism>
<dbReference type="EMBL" id="SKBQ01000157">
    <property type="protein sequence ID" value="TPX17004.1"/>
    <property type="molecule type" value="Genomic_DNA"/>
</dbReference>
<gene>
    <name evidence="5" type="ORF">E0L32_012338</name>
</gene>
<feature type="domain" description="Major facilitator superfamily (MFS) profile" evidence="4">
    <location>
        <begin position="55"/>
        <end position="441"/>
    </location>
</feature>
<protein>
    <recommendedName>
        <fullName evidence="4">Major facilitator superfamily (MFS) profile domain-containing protein</fullName>
    </recommendedName>
</protein>
<proteinExistence type="inferred from homology"/>
<reference evidence="5 6" key="1">
    <citation type="submission" date="2019-06" db="EMBL/GenBank/DDBJ databases">
        <title>Draft genome sequence of the filamentous fungus Phialemoniopsis curvata isolated from diesel fuel.</title>
        <authorList>
            <person name="Varaljay V.A."/>
            <person name="Lyon W.J."/>
            <person name="Crouch A.L."/>
            <person name="Drake C.E."/>
            <person name="Hollomon J.M."/>
            <person name="Nadeau L.J."/>
            <person name="Nunn H.S."/>
            <person name="Stevenson B.S."/>
            <person name="Bojanowski C.L."/>
            <person name="Crookes-Goodson W.J."/>
        </authorList>
    </citation>
    <scope>NUCLEOTIDE SEQUENCE [LARGE SCALE GENOMIC DNA]</scope>
    <source>
        <strain evidence="5 6">D216</strain>
    </source>
</reference>
<keyword evidence="3" id="KW-0472">Membrane</keyword>
<evidence type="ECO:0000313" key="6">
    <source>
        <dbReference type="Proteomes" id="UP000319257"/>
    </source>
</evidence>
<accession>A0A507BE35</accession>
<dbReference type="PROSITE" id="PS50850">
    <property type="entry name" value="MFS"/>
    <property type="match status" value="1"/>
</dbReference>
<feature type="transmembrane region" description="Helical" evidence="3">
    <location>
        <begin position="163"/>
        <end position="180"/>
    </location>
</feature>
<dbReference type="Proteomes" id="UP000319257">
    <property type="component" value="Unassembled WGS sequence"/>
</dbReference>
<evidence type="ECO:0000256" key="2">
    <source>
        <dbReference type="ARBA" id="ARBA00006727"/>
    </source>
</evidence>
<feature type="transmembrane region" description="Helical" evidence="3">
    <location>
        <begin position="424"/>
        <end position="442"/>
    </location>
</feature>
<dbReference type="GO" id="GO:0016020">
    <property type="term" value="C:membrane"/>
    <property type="evidence" value="ECO:0007669"/>
    <property type="project" value="UniProtKB-SubCell"/>
</dbReference>
<keyword evidence="3" id="KW-1133">Transmembrane helix</keyword>
<feature type="transmembrane region" description="Helical" evidence="3">
    <location>
        <begin position="187"/>
        <end position="209"/>
    </location>
</feature>
<sequence length="453" mass="47840">MATAGDIEKLSKSAESCVVAVYSVKSDSNDSLASLNTPSPSPPPELDVREFVPPDGGFIAWAQVVVGFLTNAVTWGFPTMFGVYQHYYISTIGMDATAVPWIGSVQIFLAYFMCTVSGRLSDAGYAKSTLLAGATLAVLGTLATSFCTRFWQVMLAQGICTGLGLGLTATVSVPAISSYFQKKRSIALSISTTGTSVGGGIFPAIVQYLMPKIGFAWAVRCAALVAFVLLANAYVLLKPRPVRRGRGEKEPMVDWAAFKELPYNLLAVSSFLFYWAAYFAFYYFGTYAQDVLHLSYASSSSVLIISTASGIPMRVAAGFVADYYLGTLNTYVLSIVFFGAAHFVWMGASTAPALYAFAVLFGFGTGATQGIWPGTVVALTPDPSKVGVRFGMVCTIAAFAALAGPPTASAILQGSGGAYLGAQVWAAVVILVAAAIMAGARLKLSGRRLWVKV</sequence>
<dbReference type="PANTHER" id="PTHR11360:SF130">
    <property type="entry name" value="MAJOR FACILITATOR SUPERFAMILY (MFS) PROFILE DOMAIN-CONTAINING PROTEIN-RELATED"/>
    <property type="match status" value="1"/>
</dbReference>
<feature type="transmembrane region" description="Helical" evidence="3">
    <location>
        <begin position="354"/>
        <end position="379"/>
    </location>
</feature>
<comment type="caution">
    <text evidence="5">The sequence shown here is derived from an EMBL/GenBank/DDBJ whole genome shotgun (WGS) entry which is preliminary data.</text>
</comment>
<feature type="transmembrane region" description="Helical" evidence="3">
    <location>
        <begin position="98"/>
        <end position="118"/>
    </location>
</feature>
<feature type="transmembrane region" description="Helical" evidence="3">
    <location>
        <begin position="58"/>
        <end position="78"/>
    </location>
</feature>
<dbReference type="PANTHER" id="PTHR11360">
    <property type="entry name" value="MONOCARBOXYLATE TRANSPORTER"/>
    <property type="match status" value="1"/>
</dbReference>
<dbReference type="SUPFAM" id="SSF103473">
    <property type="entry name" value="MFS general substrate transporter"/>
    <property type="match status" value="1"/>
</dbReference>
<dbReference type="Gene3D" id="1.20.1250.20">
    <property type="entry name" value="MFS general substrate transporter like domains"/>
    <property type="match status" value="1"/>
</dbReference>
<dbReference type="AlphaFoldDB" id="A0A507BE35"/>
<dbReference type="RefSeq" id="XP_030998715.1">
    <property type="nucleotide sequence ID" value="XM_031135167.1"/>
</dbReference>
<evidence type="ECO:0000256" key="3">
    <source>
        <dbReference type="SAM" id="Phobius"/>
    </source>
</evidence>
<dbReference type="InterPro" id="IPR036259">
    <property type="entry name" value="MFS_trans_sf"/>
</dbReference>
<feature type="transmembrane region" description="Helical" evidence="3">
    <location>
        <begin position="215"/>
        <end position="237"/>
    </location>
</feature>